<dbReference type="NCBIfam" id="TIGR01730">
    <property type="entry name" value="RND_mfp"/>
    <property type="match status" value="1"/>
</dbReference>
<feature type="region of interest" description="Disordered" evidence="3">
    <location>
        <begin position="1"/>
        <end position="33"/>
    </location>
</feature>
<keyword evidence="4" id="KW-0812">Transmembrane</keyword>
<protein>
    <submittedName>
        <fullName evidence="7">Efflux RND transporter periplasmic adaptor subunit</fullName>
    </submittedName>
</protein>
<dbReference type="KEGG" id="xdi:EZH22_12515"/>
<evidence type="ECO:0000256" key="2">
    <source>
        <dbReference type="SAM" id="Coils"/>
    </source>
</evidence>
<feature type="coiled-coil region" evidence="2">
    <location>
        <begin position="178"/>
        <end position="226"/>
    </location>
</feature>
<name>A0A974PSK9_9HYPH</name>
<dbReference type="RefSeq" id="WP_203195930.1">
    <property type="nucleotide sequence ID" value="NZ_CP063362.1"/>
</dbReference>
<sequence>MKVNRLPDATEAGGTVTPPHLPPRPSPRKPRRGRRALGIAALITALAFALAGWRYGMPRTTQAEVVRAGPFESVLSGPGILDALRKASVSASVQGVITTLAVDVGDSIRAGDVVALLQSTDLKAERESRLASHEATRKAVALAEAELRKAHAARNNAHSVLGRREELIRSGATSRATLEDAQTSMEQSLAEVARADAAVSQARATEASAEAAVRVAEAQLEKATIRAPIDGVVVARRMDMGDLVVPGSVIVDIVDPESVVLSARFDESAIARVTKGQPARLLFTATSDATTPGEIRRIGREVDTETREFTVDIAPRRLPRNWAIGQRGTALITLQTTPDALSVPFAAIAFKDRAPGVFVMRDARAWWQPVELGPIGEARVDVRGGLKEGDVILTQPEGAFAGMKIADPPGARP</sequence>
<dbReference type="Pfam" id="PF25917">
    <property type="entry name" value="BSH_RND"/>
    <property type="match status" value="1"/>
</dbReference>
<comment type="similarity">
    <text evidence="1">Belongs to the membrane fusion protein (MFP) (TC 8.A.1) family.</text>
</comment>
<keyword evidence="2" id="KW-0175">Coiled coil</keyword>
<evidence type="ECO:0000256" key="1">
    <source>
        <dbReference type="ARBA" id="ARBA00009477"/>
    </source>
</evidence>
<dbReference type="PANTHER" id="PTHR30469">
    <property type="entry name" value="MULTIDRUG RESISTANCE PROTEIN MDTA"/>
    <property type="match status" value="1"/>
</dbReference>
<feature type="domain" description="Multidrug resistance protein MdtA-like barrel-sandwich hybrid" evidence="6">
    <location>
        <begin position="85"/>
        <end position="248"/>
    </location>
</feature>
<feature type="domain" description="Multidrug resistance protein MdtA-like alpha-helical hairpin" evidence="5">
    <location>
        <begin position="142"/>
        <end position="203"/>
    </location>
</feature>
<dbReference type="PANTHER" id="PTHR30469:SF15">
    <property type="entry name" value="HLYD FAMILY OF SECRETION PROTEINS"/>
    <property type="match status" value="1"/>
</dbReference>
<dbReference type="SUPFAM" id="SSF111369">
    <property type="entry name" value="HlyD-like secretion proteins"/>
    <property type="match status" value="1"/>
</dbReference>
<dbReference type="AlphaFoldDB" id="A0A974PSK9"/>
<dbReference type="Gene3D" id="2.40.420.20">
    <property type="match status" value="1"/>
</dbReference>
<keyword evidence="4" id="KW-1133">Transmembrane helix</keyword>
<evidence type="ECO:0000256" key="4">
    <source>
        <dbReference type="SAM" id="Phobius"/>
    </source>
</evidence>
<accession>A0A974PSK9</accession>
<dbReference type="GO" id="GO:1990281">
    <property type="term" value="C:efflux pump complex"/>
    <property type="evidence" value="ECO:0007669"/>
    <property type="project" value="TreeGrafter"/>
</dbReference>
<gene>
    <name evidence="7" type="ORF">EZH22_12515</name>
</gene>
<evidence type="ECO:0000313" key="8">
    <source>
        <dbReference type="Proteomes" id="UP000596427"/>
    </source>
</evidence>
<dbReference type="EMBL" id="CP063362">
    <property type="protein sequence ID" value="QRG09013.1"/>
    <property type="molecule type" value="Genomic_DNA"/>
</dbReference>
<keyword evidence="8" id="KW-1185">Reference proteome</keyword>
<dbReference type="Proteomes" id="UP000596427">
    <property type="component" value="Chromosome"/>
</dbReference>
<keyword evidence="4" id="KW-0472">Membrane</keyword>
<evidence type="ECO:0000256" key="3">
    <source>
        <dbReference type="SAM" id="MobiDB-lite"/>
    </source>
</evidence>
<dbReference type="InterPro" id="IPR058624">
    <property type="entry name" value="MdtA-like_HH"/>
</dbReference>
<evidence type="ECO:0000259" key="5">
    <source>
        <dbReference type="Pfam" id="PF25876"/>
    </source>
</evidence>
<evidence type="ECO:0000313" key="7">
    <source>
        <dbReference type="EMBL" id="QRG09013.1"/>
    </source>
</evidence>
<proteinExistence type="inferred from homology"/>
<reference evidence="7 8" key="1">
    <citation type="submission" date="2020-10" db="EMBL/GenBank/DDBJ databases">
        <title>Degradation of 1,4-Dioxane by Xanthobacter sp. YN2, via a Novel Group-2 Soluble Di-Iron Monooxygenase.</title>
        <authorList>
            <person name="Ma F."/>
            <person name="Wang Y."/>
            <person name="Yang J."/>
            <person name="Guo H."/>
            <person name="Su D."/>
            <person name="Yu L."/>
        </authorList>
    </citation>
    <scope>NUCLEOTIDE SEQUENCE [LARGE SCALE GENOMIC DNA]</scope>
    <source>
        <strain evidence="7 8">YN2</strain>
    </source>
</reference>
<dbReference type="Gene3D" id="2.40.50.100">
    <property type="match status" value="2"/>
</dbReference>
<evidence type="ECO:0000259" key="6">
    <source>
        <dbReference type="Pfam" id="PF25917"/>
    </source>
</evidence>
<dbReference type="GO" id="GO:0015562">
    <property type="term" value="F:efflux transmembrane transporter activity"/>
    <property type="evidence" value="ECO:0007669"/>
    <property type="project" value="TreeGrafter"/>
</dbReference>
<dbReference type="Gene3D" id="2.40.30.170">
    <property type="match status" value="1"/>
</dbReference>
<feature type="transmembrane region" description="Helical" evidence="4">
    <location>
        <begin position="36"/>
        <end position="55"/>
    </location>
</feature>
<dbReference type="Pfam" id="PF25876">
    <property type="entry name" value="HH_MFP_RND"/>
    <property type="match status" value="1"/>
</dbReference>
<organism evidence="7 8">
    <name type="scientific">Xanthobacter dioxanivorans</name>
    <dbReference type="NCBI Taxonomy" id="2528964"/>
    <lineage>
        <taxon>Bacteria</taxon>
        <taxon>Pseudomonadati</taxon>
        <taxon>Pseudomonadota</taxon>
        <taxon>Alphaproteobacteria</taxon>
        <taxon>Hyphomicrobiales</taxon>
        <taxon>Xanthobacteraceae</taxon>
        <taxon>Xanthobacter</taxon>
    </lineage>
</organism>
<dbReference type="InterPro" id="IPR058625">
    <property type="entry name" value="MdtA-like_BSH"/>
</dbReference>
<dbReference type="InterPro" id="IPR006143">
    <property type="entry name" value="RND_pump_MFP"/>
</dbReference>
<dbReference type="Gene3D" id="1.10.287.470">
    <property type="entry name" value="Helix hairpin bin"/>
    <property type="match status" value="1"/>
</dbReference>